<evidence type="ECO:0000313" key="5">
    <source>
        <dbReference type="EMBL" id="MET4756408.1"/>
    </source>
</evidence>
<dbReference type="GO" id="GO:0032259">
    <property type="term" value="P:methylation"/>
    <property type="evidence" value="ECO:0007669"/>
    <property type="project" value="UniProtKB-KW"/>
</dbReference>
<dbReference type="CDD" id="cd02440">
    <property type="entry name" value="AdoMet_MTases"/>
    <property type="match status" value="1"/>
</dbReference>
<dbReference type="Pfam" id="PF13847">
    <property type="entry name" value="Methyltransf_31"/>
    <property type="match status" value="1"/>
</dbReference>
<keyword evidence="3" id="KW-0949">S-adenosyl-L-methionine</keyword>
<dbReference type="GO" id="GO:0008168">
    <property type="term" value="F:methyltransferase activity"/>
    <property type="evidence" value="ECO:0007669"/>
    <property type="project" value="UniProtKB-KW"/>
</dbReference>
<evidence type="ECO:0000259" key="4">
    <source>
        <dbReference type="Pfam" id="PF13847"/>
    </source>
</evidence>
<dbReference type="PANTHER" id="PTHR43464">
    <property type="entry name" value="METHYLTRANSFERASE"/>
    <property type="match status" value="1"/>
</dbReference>
<keyword evidence="2" id="KW-0808">Transferase</keyword>
<sequence length="272" mass="30383">MTESPGGLHYAFVHGVLGASRLEILTRLSWPSSQNFLVTQGVREGMSCLEAGCGAGAITRHLQGLLGKGGFVTGFDMDEESIELARKKFSDSRDVNFRVLDLEINDLVFDQQFDLIYCRHVLEHLSDPEASIRKLTRYLKPGGLFVAQTIDCEGQYCWPDNAAYQKSAGLLARIIDIRGGHSDCGRWLPSMLRKLKLLRIHVEVENLVYLEGEGKLFVPLTLEALGKGLLEEGLLEKEAFRQLLSELRQFCNESDSIVSLPRFVHCAGRKPC</sequence>
<proteinExistence type="predicted"/>
<protein>
    <submittedName>
        <fullName evidence="5">2-polyprenyl-3-methyl-5-hydroxy-6-metoxy-1, 4-benzoquinol methylase</fullName>
    </submittedName>
</protein>
<evidence type="ECO:0000256" key="1">
    <source>
        <dbReference type="ARBA" id="ARBA00022603"/>
    </source>
</evidence>
<dbReference type="Proteomes" id="UP001549366">
    <property type="component" value="Unassembled WGS sequence"/>
</dbReference>
<dbReference type="Gene3D" id="3.40.50.150">
    <property type="entry name" value="Vaccinia Virus protein VP39"/>
    <property type="match status" value="1"/>
</dbReference>
<evidence type="ECO:0000256" key="2">
    <source>
        <dbReference type="ARBA" id="ARBA00022679"/>
    </source>
</evidence>
<gene>
    <name evidence="5" type="ORF">V5J35_001600</name>
</gene>
<comment type="caution">
    <text evidence="5">The sequence shown here is derived from an EMBL/GenBank/DDBJ whole genome shotgun (WGS) entry which is preliminary data.</text>
</comment>
<organism evidence="5 6">
    <name type="scientific">Endozoicomonas lisbonensis</name>
    <dbReference type="NCBI Taxonomy" id="3120522"/>
    <lineage>
        <taxon>Bacteria</taxon>
        <taxon>Pseudomonadati</taxon>
        <taxon>Pseudomonadota</taxon>
        <taxon>Gammaproteobacteria</taxon>
        <taxon>Oceanospirillales</taxon>
        <taxon>Endozoicomonadaceae</taxon>
        <taxon>Endozoicomonas</taxon>
    </lineage>
</organism>
<accession>A0ABV2SF66</accession>
<dbReference type="SUPFAM" id="SSF53335">
    <property type="entry name" value="S-adenosyl-L-methionine-dependent methyltransferases"/>
    <property type="match status" value="1"/>
</dbReference>
<name>A0ABV2SF66_9GAMM</name>
<evidence type="ECO:0000313" key="6">
    <source>
        <dbReference type="Proteomes" id="UP001549366"/>
    </source>
</evidence>
<feature type="domain" description="Methyltransferase" evidence="4">
    <location>
        <begin position="44"/>
        <end position="153"/>
    </location>
</feature>
<keyword evidence="6" id="KW-1185">Reference proteome</keyword>
<dbReference type="InterPro" id="IPR025714">
    <property type="entry name" value="Methyltranfer_dom"/>
</dbReference>
<dbReference type="InterPro" id="IPR029063">
    <property type="entry name" value="SAM-dependent_MTases_sf"/>
</dbReference>
<reference evidence="5 6" key="1">
    <citation type="submission" date="2024-06" db="EMBL/GenBank/DDBJ databases">
        <title>Genomic Encyclopedia of Type Strains, Phase V (KMG-V): Genome sequencing to study the core and pangenomes of soil and plant-associated prokaryotes.</title>
        <authorList>
            <person name="Whitman W."/>
        </authorList>
    </citation>
    <scope>NUCLEOTIDE SEQUENCE [LARGE SCALE GENOMIC DNA]</scope>
    <source>
        <strain evidence="5 6">NE40</strain>
    </source>
</reference>
<evidence type="ECO:0000256" key="3">
    <source>
        <dbReference type="ARBA" id="ARBA00022691"/>
    </source>
</evidence>
<dbReference type="PANTHER" id="PTHR43464:SF19">
    <property type="entry name" value="UBIQUINONE BIOSYNTHESIS O-METHYLTRANSFERASE, MITOCHONDRIAL"/>
    <property type="match status" value="1"/>
</dbReference>
<dbReference type="EMBL" id="JBEWTB010000002">
    <property type="protein sequence ID" value="MET4756408.1"/>
    <property type="molecule type" value="Genomic_DNA"/>
</dbReference>
<keyword evidence="1 5" id="KW-0489">Methyltransferase</keyword>
<dbReference type="RefSeq" id="WP_354010750.1">
    <property type="nucleotide sequence ID" value="NZ_JBEWTA010000001.1"/>
</dbReference>